<evidence type="ECO:0000256" key="2">
    <source>
        <dbReference type="ARBA" id="ARBA00022692"/>
    </source>
</evidence>
<evidence type="ECO:0000313" key="6">
    <source>
        <dbReference type="EMBL" id="KAF6221863.1"/>
    </source>
</evidence>
<keyword evidence="7" id="KW-1185">Reference proteome</keyword>
<organism evidence="6 7">
    <name type="scientific">Letharia lupina</name>
    <dbReference type="NCBI Taxonomy" id="560253"/>
    <lineage>
        <taxon>Eukaryota</taxon>
        <taxon>Fungi</taxon>
        <taxon>Dikarya</taxon>
        <taxon>Ascomycota</taxon>
        <taxon>Pezizomycotina</taxon>
        <taxon>Lecanoromycetes</taxon>
        <taxon>OSLEUM clade</taxon>
        <taxon>Lecanoromycetidae</taxon>
        <taxon>Lecanorales</taxon>
        <taxon>Lecanorineae</taxon>
        <taxon>Parmeliaceae</taxon>
        <taxon>Letharia</taxon>
    </lineage>
</organism>
<comment type="subcellular location">
    <subcellularLocation>
        <location evidence="1">Membrane</location>
    </subcellularLocation>
</comment>
<dbReference type="Gene3D" id="1.20.120.550">
    <property type="entry name" value="Membrane associated eicosanoid/glutathione metabolism-like domain"/>
    <property type="match status" value="1"/>
</dbReference>
<evidence type="ECO:0000256" key="5">
    <source>
        <dbReference type="SAM" id="Phobius"/>
    </source>
</evidence>
<proteinExistence type="predicted"/>
<evidence type="ECO:0000256" key="3">
    <source>
        <dbReference type="ARBA" id="ARBA00022989"/>
    </source>
</evidence>
<dbReference type="GeneID" id="59330245"/>
<gene>
    <name evidence="6" type="ORF">HO133_001831</name>
</gene>
<dbReference type="PANTHER" id="PTHR35371:SF1">
    <property type="entry name" value="BLR7753 PROTEIN"/>
    <property type="match status" value="1"/>
</dbReference>
<sequence length="159" mass="16822">MAFLPTTPGLSFYSIPLAWILSLVPHVFAVKTYEAASSRKFDNTQPRSLTNTVASDQSLSKATKDTIIRAEGAQQNGFENLGIFAAGVVAGNAAGLDAGYLNALSMAYIASRVVYNLVYINNTTLAVANVRSVVYVGSSALIFTMYVSAGLKMREVAGG</sequence>
<evidence type="ECO:0000256" key="4">
    <source>
        <dbReference type="ARBA" id="ARBA00023136"/>
    </source>
</evidence>
<dbReference type="GO" id="GO:0016020">
    <property type="term" value="C:membrane"/>
    <property type="evidence" value="ECO:0007669"/>
    <property type="project" value="UniProtKB-SubCell"/>
</dbReference>
<dbReference type="InterPro" id="IPR001129">
    <property type="entry name" value="Membr-assoc_MAPEG"/>
</dbReference>
<accession>A0A8H6CE52</accession>
<dbReference type="PANTHER" id="PTHR35371">
    <property type="entry name" value="INNER MEMBRANE PROTEIN"/>
    <property type="match status" value="1"/>
</dbReference>
<evidence type="ECO:0000313" key="7">
    <source>
        <dbReference type="Proteomes" id="UP000593566"/>
    </source>
</evidence>
<reference evidence="6 7" key="1">
    <citation type="journal article" date="2020" name="Genomics">
        <title>Complete, high-quality genomes from long-read metagenomic sequencing of two wolf lichen thalli reveals enigmatic genome architecture.</title>
        <authorList>
            <person name="McKenzie S.K."/>
            <person name="Walston R.F."/>
            <person name="Allen J.L."/>
        </authorList>
    </citation>
    <scope>NUCLEOTIDE SEQUENCE [LARGE SCALE GENOMIC DNA]</scope>
    <source>
        <strain evidence="6">WasteWater1</strain>
    </source>
</reference>
<comment type="caution">
    <text evidence="6">The sequence shown here is derived from an EMBL/GenBank/DDBJ whole genome shotgun (WGS) entry which is preliminary data.</text>
</comment>
<dbReference type="SUPFAM" id="SSF161084">
    <property type="entry name" value="MAPEG domain-like"/>
    <property type="match status" value="1"/>
</dbReference>
<evidence type="ECO:0000256" key="1">
    <source>
        <dbReference type="ARBA" id="ARBA00004370"/>
    </source>
</evidence>
<name>A0A8H6CE52_9LECA</name>
<dbReference type="EMBL" id="JACCJB010000013">
    <property type="protein sequence ID" value="KAF6221863.1"/>
    <property type="molecule type" value="Genomic_DNA"/>
</dbReference>
<dbReference type="Proteomes" id="UP000593566">
    <property type="component" value="Unassembled WGS sequence"/>
</dbReference>
<keyword evidence="3 5" id="KW-1133">Transmembrane helix</keyword>
<dbReference type="Pfam" id="PF01124">
    <property type="entry name" value="MAPEG"/>
    <property type="match status" value="1"/>
</dbReference>
<evidence type="ECO:0008006" key="8">
    <source>
        <dbReference type="Google" id="ProtNLM"/>
    </source>
</evidence>
<protein>
    <recommendedName>
        <fullName evidence="8">MAPEG family protein</fullName>
    </recommendedName>
</protein>
<keyword evidence="2 5" id="KW-0812">Transmembrane</keyword>
<keyword evidence="4 5" id="KW-0472">Membrane</keyword>
<feature type="transmembrane region" description="Helical" evidence="5">
    <location>
        <begin position="12"/>
        <end position="30"/>
    </location>
</feature>
<dbReference type="RefSeq" id="XP_037151298.1">
    <property type="nucleotide sequence ID" value="XM_037292759.1"/>
</dbReference>
<dbReference type="AlphaFoldDB" id="A0A8H6CE52"/>
<dbReference type="InterPro" id="IPR023352">
    <property type="entry name" value="MAPEG-like_dom_sf"/>
</dbReference>